<dbReference type="SUPFAM" id="SSF56300">
    <property type="entry name" value="Metallo-dependent phosphatases"/>
    <property type="match status" value="1"/>
</dbReference>
<dbReference type="InterPro" id="IPR011152">
    <property type="entry name" value="Pesterase_MJ0912"/>
</dbReference>
<evidence type="ECO:0000259" key="2">
    <source>
        <dbReference type="Pfam" id="PF12850"/>
    </source>
</evidence>
<dbReference type="Proteomes" id="UP000186058">
    <property type="component" value="Unassembled WGS sequence"/>
</dbReference>
<dbReference type="PANTHER" id="PTHR42850">
    <property type="entry name" value="METALLOPHOSPHOESTERASE"/>
    <property type="match status" value="1"/>
</dbReference>
<keyword evidence="4" id="KW-1185">Reference proteome</keyword>
<dbReference type="CDD" id="cd00838">
    <property type="entry name" value="MPP_superfamily"/>
    <property type="match status" value="1"/>
</dbReference>
<protein>
    <submittedName>
        <fullName evidence="3">Serine/threonine protein phosphatase</fullName>
    </submittedName>
</protein>
<dbReference type="InterPro" id="IPR050126">
    <property type="entry name" value="Ap4A_hydrolase"/>
</dbReference>
<dbReference type="Gene3D" id="3.60.21.10">
    <property type="match status" value="1"/>
</dbReference>
<name>A0ABX3EL21_9BACL</name>
<comment type="similarity">
    <text evidence="1">Belongs to the metallophosphoesterase superfamily. YfcE family.</text>
</comment>
<evidence type="ECO:0000256" key="1">
    <source>
        <dbReference type="ARBA" id="ARBA00008950"/>
    </source>
</evidence>
<accession>A0ABX3EL21</accession>
<dbReference type="Pfam" id="PF12850">
    <property type="entry name" value="Metallophos_2"/>
    <property type="match status" value="1"/>
</dbReference>
<dbReference type="PANTHER" id="PTHR42850:SF2">
    <property type="entry name" value="BLL5683 PROTEIN"/>
    <property type="match status" value="1"/>
</dbReference>
<reference evidence="3 4" key="1">
    <citation type="submission" date="2016-03" db="EMBL/GenBank/DDBJ databases">
        <authorList>
            <person name="Sant'Anna F.H."/>
            <person name="Ambrosini A."/>
            <person name="Souza R."/>
            <person name="Bach E."/>
            <person name="Fernandes G."/>
            <person name="Balsanelli E."/>
            <person name="Baura V.A."/>
            <person name="Souza E.M."/>
            <person name="Passaglia L."/>
        </authorList>
    </citation>
    <scope>NUCLEOTIDE SEQUENCE [LARGE SCALE GENOMIC DNA]</scope>
    <source>
        <strain evidence="3 4">P26E</strain>
    </source>
</reference>
<sequence length="243" mass="27301">MEKIAIISDIHGNVTALEAVLADIRQRKINRIFCLGDLVGKGPNSDLAVDLIRQHCEKVVRGNWDEYIANESEFEAIQWHQALLGPGRIAYLSKLPFSIEFWMSGKYIRLFHASPRSVNERIQPWDDLALRLSLFEPSELCGEQLPADVAGYGDIHGAYLQHPGGKTLFNAGSVGNPLDITQASYTVLEGDYGSRDQASLNLQFVRVPYDIERAVQQAIDSQMPQLEPYIRELRTAEYRGKDA</sequence>
<dbReference type="EMBL" id="LVWI01000050">
    <property type="protein sequence ID" value="OKP84805.1"/>
    <property type="molecule type" value="Genomic_DNA"/>
</dbReference>
<organism evidence="3 4">
    <name type="scientific">Paenibacillus helianthi</name>
    <dbReference type="NCBI Taxonomy" id="1349432"/>
    <lineage>
        <taxon>Bacteria</taxon>
        <taxon>Bacillati</taxon>
        <taxon>Bacillota</taxon>
        <taxon>Bacilli</taxon>
        <taxon>Bacillales</taxon>
        <taxon>Paenibacillaceae</taxon>
        <taxon>Paenibacillus</taxon>
    </lineage>
</organism>
<dbReference type="RefSeq" id="WP_074088504.1">
    <property type="nucleotide sequence ID" value="NZ_LVWI01000050.1"/>
</dbReference>
<gene>
    <name evidence="3" type="ORF">A3844_18655</name>
</gene>
<proteinExistence type="inferred from homology"/>
<evidence type="ECO:0000313" key="3">
    <source>
        <dbReference type="EMBL" id="OKP84805.1"/>
    </source>
</evidence>
<evidence type="ECO:0000313" key="4">
    <source>
        <dbReference type="Proteomes" id="UP000186058"/>
    </source>
</evidence>
<feature type="domain" description="Calcineurin-like phosphoesterase" evidence="2">
    <location>
        <begin position="3"/>
        <end position="189"/>
    </location>
</feature>
<comment type="caution">
    <text evidence="3">The sequence shown here is derived from an EMBL/GenBank/DDBJ whole genome shotgun (WGS) entry which is preliminary data.</text>
</comment>
<dbReference type="InterPro" id="IPR024654">
    <property type="entry name" value="Calcineurin-like_PHP_lpxH"/>
</dbReference>
<dbReference type="PIRSF" id="PIRSF000883">
    <property type="entry name" value="Pesterase_MJ0912"/>
    <property type="match status" value="1"/>
</dbReference>
<dbReference type="InterPro" id="IPR029052">
    <property type="entry name" value="Metallo-depent_PP-like"/>
</dbReference>